<keyword evidence="15" id="KW-1185">Reference proteome</keyword>
<keyword evidence="8" id="KW-0547">Nucleotide-binding</keyword>
<evidence type="ECO:0000256" key="8">
    <source>
        <dbReference type="ARBA" id="ARBA00022741"/>
    </source>
</evidence>
<comment type="subcellular location">
    <subcellularLocation>
        <location evidence="1">Cell membrane</location>
        <topology evidence="1">Single-pass type I membrane protein</topology>
    </subcellularLocation>
</comment>
<keyword evidence="6" id="KW-0812">Transmembrane</keyword>
<evidence type="ECO:0000256" key="12">
    <source>
        <dbReference type="ARBA" id="ARBA00023136"/>
    </source>
</evidence>
<dbReference type="EC" id="2.7.10.1" evidence="2"/>
<dbReference type="AlphaFoldDB" id="A0A5C6PDS4"/>
<evidence type="ECO:0000256" key="3">
    <source>
        <dbReference type="ARBA" id="ARBA00022475"/>
    </source>
</evidence>
<dbReference type="Gene3D" id="2.10.50.10">
    <property type="entry name" value="Tumor Necrosis Factor Receptor, subunit A, domain 2"/>
    <property type="match status" value="1"/>
</dbReference>
<evidence type="ECO:0000313" key="14">
    <source>
        <dbReference type="EMBL" id="TWW76748.1"/>
    </source>
</evidence>
<sequence>MVPSQGRYLPRANFPLLVKVKMCEELASSITVIGSGGRVSLIHHSDGLRCPCGRVSPSEPENRPIKVSLKGKVSTVTESWRGVTVVIAQCSQFALCSQCSQCACKIGYYRALATDGSCSKCPLHSYSVREGSTSCVCDKGYFRSETDPASMPCTHQQGDICLAFLLLAGLDSCHIGEIEISADPRSSQMCSSFSLSEVEAACTSCSALNGAGFRDAFAARTGRGSLPATFALPRQPLNI</sequence>
<dbReference type="GO" id="GO:0005005">
    <property type="term" value="F:transmembrane-ephrin receptor activity"/>
    <property type="evidence" value="ECO:0007669"/>
    <property type="project" value="TreeGrafter"/>
</dbReference>
<keyword evidence="7" id="KW-0677">Repeat</keyword>
<evidence type="ECO:0000256" key="2">
    <source>
        <dbReference type="ARBA" id="ARBA00011902"/>
    </source>
</evidence>
<name>A0A5C6PDS4_9TELE</name>
<evidence type="ECO:0000256" key="11">
    <source>
        <dbReference type="ARBA" id="ARBA00022989"/>
    </source>
</evidence>
<dbReference type="PANTHER" id="PTHR46877">
    <property type="entry name" value="EPH RECEPTOR A5"/>
    <property type="match status" value="1"/>
</dbReference>
<keyword evidence="12" id="KW-0472">Membrane</keyword>
<dbReference type="EMBL" id="RHFK02000004">
    <property type="protein sequence ID" value="TWW76748.1"/>
    <property type="molecule type" value="Genomic_DNA"/>
</dbReference>
<evidence type="ECO:0000256" key="5">
    <source>
        <dbReference type="ARBA" id="ARBA00022679"/>
    </source>
</evidence>
<dbReference type="GO" id="GO:0030425">
    <property type="term" value="C:dendrite"/>
    <property type="evidence" value="ECO:0007669"/>
    <property type="project" value="TreeGrafter"/>
</dbReference>
<dbReference type="GO" id="GO:0005524">
    <property type="term" value="F:ATP binding"/>
    <property type="evidence" value="ECO:0007669"/>
    <property type="project" value="UniProtKB-KW"/>
</dbReference>
<evidence type="ECO:0000256" key="4">
    <source>
        <dbReference type="ARBA" id="ARBA00022553"/>
    </source>
</evidence>
<keyword evidence="9" id="KW-0418">Kinase</keyword>
<organism evidence="14 15">
    <name type="scientific">Takifugu flavidus</name>
    <name type="common">sansaifugu</name>
    <dbReference type="NCBI Taxonomy" id="433684"/>
    <lineage>
        <taxon>Eukaryota</taxon>
        <taxon>Metazoa</taxon>
        <taxon>Chordata</taxon>
        <taxon>Craniata</taxon>
        <taxon>Vertebrata</taxon>
        <taxon>Euteleostomi</taxon>
        <taxon>Actinopterygii</taxon>
        <taxon>Neopterygii</taxon>
        <taxon>Teleostei</taxon>
        <taxon>Neoteleostei</taxon>
        <taxon>Acanthomorphata</taxon>
        <taxon>Eupercaria</taxon>
        <taxon>Tetraodontiformes</taxon>
        <taxon>Tetradontoidea</taxon>
        <taxon>Tetraodontidae</taxon>
        <taxon>Takifugu</taxon>
    </lineage>
</organism>
<dbReference type="PANTHER" id="PTHR46877:SF18">
    <property type="entry name" value="EPHRIN TYPE-A RECEPTOR 4"/>
    <property type="match status" value="1"/>
</dbReference>
<dbReference type="GO" id="GO:0005886">
    <property type="term" value="C:plasma membrane"/>
    <property type="evidence" value="ECO:0007669"/>
    <property type="project" value="UniProtKB-SubCell"/>
</dbReference>
<evidence type="ECO:0000313" key="15">
    <source>
        <dbReference type="Proteomes" id="UP000324091"/>
    </source>
</evidence>
<keyword evidence="13 14" id="KW-0675">Receptor</keyword>
<protein>
    <recommendedName>
        <fullName evidence="2">receptor protein-tyrosine kinase</fullName>
        <ecNumber evidence="2">2.7.10.1</ecNumber>
    </recommendedName>
</protein>
<proteinExistence type="predicted"/>
<evidence type="ECO:0000256" key="6">
    <source>
        <dbReference type="ARBA" id="ARBA00022692"/>
    </source>
</evidence>
<comment type="caution">
    <text evidence="14">The sequence shown here is derived from an EMBL/GenBank/DDBJ whole genome shotgun (WGS) entry which is preliminary data.</text>
</comment>
<reference evidence="14 15" key="1">
    <citation type="submission" date="2019-04" db="EMBL/GenBank/DDBJ databases">
        <title>Chromosome genome assembly for Takifugu flavidus.</title>
        <authorList>
            <person name="Xiao S."/>
        </authorList>
    </citation>
    <scope>NUCLEOTIDE SEQUENCE [LARGE SCALE GENOMIC DNA]</scope>
    <source>
        <strain evidence="14">HTHZ2018</strain>
        <tissue evidence="14">Muscle</tissue>
    </source>
</reference>
<keyword evidence="5" id="KW-0808">Transferase</keyword>
<keyword evidence="4" id="KW-0597">Phosphoprotein</keyword>
<evidence type="ECO:0000256" key="7">
    <source>
        <dbReference type="ARBA" id="ARBA00022737"/>
    </source>
</evidence>
<keyword evidence="11" id="KW-1133">Transmembrane helix</keyword>
<evidence type="ECO:0000256" key="13">
    <source>
        <dbReference type="ARBA" id="ARBA00023170"/>
    </source>
</evidence>
<dbReference type="InterPro" id="IPR050449">
    <property type="entry name" value="Ephrin_rcpt_TKs"/>
</dbReference>
<evidence type="ECO:0000256" key="9">
    <source>
        <dbReference type="ARBA" id="ARBA00022777"/>
    </source>
</evidence>
<accession>A0A5C6PDS4</accession>
<evidence type="ECO:0000256" key="10">
    <source>
        <dbReference type="ARBA" id="ARBA00022840"/>
    </source>
</evidence>
<gene>
    <name evidence="14" type="ORF">D4764_12G0001380</name>
</gene>
<keyword evidence="10" id="KW-0067">ATP-binding</keyword>
<dbReference type="Proteomes" id="UP000324091">
    <property type="component" value="Chromosome 12"/>
</dbReference>
<dbReference type="GO" id="GO:0007411">
    <property type="term" value="P:axon guidance"/>
    <property type="evidence" value="ECO:0007669"/>
    <property type="project" value="TreeGrafter"/>
</dbReference>
<dbReference type="FunFam" id="2.10.50.10:FF:000001">
    <property type="entry name" value="Ephrin type-A receptor 5"/>
    <property type="match status" value="1"/>
</dbReference>
<keyword evidence="3" id="KW-1003">Cell membrane</keyword>
<evidence type="ECO:0000256" key="1">
    <source>
        <dbReference type="ARBA" id="ARBA00004251"/>
    </source>
</evidence>